<evidence type="ECO:0000259" key="7">
    <source>
        <dbReference type="PROSITE" id="PS51755"/>
    </source>
</evidence>
<dbReference type="SMART" id="SM00448">
    <property type="entry name" value="REC"/>
    <property type="match status" value="1"/>
</dbReference>
<protein>
    <submittedName>
        <fullName evidence="8">DNA-binding response regulator</fullName>
    </submittedName>
    <submittedName>
        <fullName evidence="9">Response regulator transcription factor</fullName>
    </submittedName>
</protein>
<dbReference type="Gene3D" id="6.10.250.690">
    <property type="match status" value="1"/>
</dbReference>
<keyword evidence="3 5" id="KW-0238">DNA-binding</keyword>
<dbReference type="CDD" id="cd17574">
    <property type="entry name" value="REC_OmpR"/>
    <property type="match status" value="1"/>
</dbReference>
<evidence type="ECO:0000256" key="2">
    <source>
        <dbReference type="ARBA" id="ARBA00023012"/>
    </source>
</evidence>
<dbReference type="GeneID" id="65536703"/>
<dbReference type="AlphaFoldDB" id="A0A1B1S9W7"/>
<dbReference type="SUPFAM" id="SSF46894">
    <property type="entry name" value="C-terminal effector domain of the bipartite response regulators"/>
    <property type="match status" value="1"/>
</dbReference>
<proteinExistence type="predicted"/>
<keyword evidence="2" id="KW-0902">Two-component regulatory system</keyword>
<evidence type="ECO:0000256" key="5">
    <source>
        <dbReference type="PROSITE-ProRule" id="PRU01091"/>
    </source>
</evidence>
<sequence length="237" mass="27233">MEERLRILLCEDDENLGMLLREYLQAKGFNADLYPDGEAGYKAFLKGKYDLAVLDVMMPKKDGFALAQEIRTVNSEIPIIFLTAKSLKEDILEGFKIGADDYITKPFSMEELVFRIEAILRRVKGKKGKEITMYKIGRFTFDTQKQVLMIDDKVTKLTTKESELLSLLCAHVNEILERNFALKTIWIDDNYFNARSMDVYITKLRKHLKDDPAIEIINIHGKGYKLIAPEVETAPAQ</sequence>
<dbReference type="GO" id="GO:0032993">
    <property type="term" value="C:protein-DNA complex"/>
    <property type="evidence" value="ECO:0007669"/>
    <property type="project" value="TreeGrafter"/>
</dbReference>
<dbReference type="SUPFAM" id="SSF52172">
    <property type="entry name" value="CheY-like"/>
    <property type="match status" value="1"/>
</dbReference>
<dbReference type="EMBL" id="SRYD01000034">
    <property type="protein sequence ID" value="TGY73270.1"/>
    <property type="molecule type" value="Genomic_DNA"/>
</dbReference>
<accession>A0A1Z2XIT9</accession>
<organism evidence="8 10">
    <name type="scientific">Muribaculum intestinale</name>
    <dbReference type="NCBI Taxonomy" id="1796646"/>
    <lineage>
        <taxon>Bacteria</taxon>
        <taxon>Pseudomonadati</taxon>
        <taxon>Bacteroidota</taxon>
        <taxon>Bacteroidia</taxon>
        <taxon>Bacteroidales</taxon>
        <taxon>Muribaculaceae</taxon>
        <taxon>Muribaculum</taxon>
    </lineage>
</organism>
<dbReference type="InterPro" id="IPR001789">
    <property type="entry name" value="Sig_transdc_resp-reg_receiver"/>
</dbReference>
<dbReference type="STRING" id="1796646.A4V02_07515"/>
<evidence type="ECO:0000256" key="1">
    <source>
        <dbReference type="ARBA" id="ARBA00022553"/>
    </source>
</evidence>
<name>A0A1B1S9W7_9BACT</name>
<evidence type="ECO:0000256" key="4">
    <source>
        <dbReference type="PROSITE-ProRule" id="PRU00169"/>
    </source>
</evidence>
<dbReference type="GO" id="GO:0005829">
    <property type="term" value="C:cytosol"/>
    <property type="evidence" value="ECO:0007669"/>
    <property type="project" value="TreeGrafter"/>
</dbReference>
<dbReference type="Gene3D" id="1.10.10.10">
    <property type="entry name" value="Winged helix-like DNA-binding domain superfamily/Winged helix DNA-binding domain"/>
    <property type="match status" value="1"/>
</dbReference>
<reference evidence="9 11" key="3">
    <citation type="submission" date="2019-04" db="EMBL/GenBank/DDBJ databases">
        <title>Microbes associate with the intestines of laboratory mice.</title>
        <authorList>
            <person name="Navarre W."/>
            <person name="Wong E."/>
            <person name="Huang K."/>
            <person name="Tropini C."/>
            <person name="Ng K."/>
            <person name="Yu B."/>
        </authorList>
    </citation>
    <scope>NUCLEOTIDE SEQUENCE [LARGE SCALE GENOMIC DNA]</scope>
    <source>
        <strain evidence="9 11">NM06_A21</strain>
    </source>
</reference>
<feature type="DNA-binding region" description="OmpR/PhoB-type" evidence="5">
    <location>
        <begin position="131"/>
        <end position="228"/>
    </location>
</feature>
<keyword evidence="1 4" id="KW-0597">Phosphoprotein</keyword>
<evidence type="ECO:0000313" key="10">
    <source>
        <dbReference type="Proteomes" id="UP000186351"/>
    </source>
</evidence>
<dbReference type="Proteomes" id="UP000306630">
    <property type="component" value="Unassembled WGS sequence"/>
</dbReference>
<dbReference type="InterPro" id="IPR016032">
    <property type="entry name" value="Sig_transdc_resp-reg_C-effctor"/>
</dbReference>
<feature type="domain" description="Response regulatory" evidence="6">
    <location>
        <begin position="6"/>
        <end position="120"/>
    </location>
</feature>
<dbReference type="KEGG" id="pary:A4V02_07515"/>
<dbReference type="InterPro" id="IPR011006">
    <property type="entry name" value="CheY-like_superfamily"/>
</dbReference>
<evidence type="ECO:0000313" key="9">
    <source>
        <dbReference type="EMBL" id="TGY73270.1"/>
    </source>
</evidence>
<keyword evidence="10" id="KW-1185">Reference proteome</keyword>
<dbReference type="Pfam" id="PF00486">
    <property type="entry name" value="Trans_reg_C"/>
    <property type="match status" value="1"/>
</dbReference>
<evidence type="ECO:0000259" key="6">
    <source>
        <dbReference type="PROSITE" id="PS50110"/>
    </source>
</evidence>
<evidence type="ECO:0000313" key="8">
    <source>
        <dbReference type="EMBL" id="ANU63588.1"/>
    </source>
</evidence>
<gene>
    <name evidence="8" type="ORF">A4V02_07515</name>
    <name evidence="9" type="ORF">E5333_09220</name>
</gene>
<dbReference type="FunFam" id="3.40.50.2300:FF:000073">
    <property type="entry name" value="DNA-binding response regulator RprY"/>
    <property type="match status" value="1"/>
</dbReference>
<dbReference type="Proteomes" id="UP000186351">
    <property type="component" value="Chromosome"/>
</dbReference>
<feature type="modified residue" description="4-aspartylphosphate" evidence="4">
    <location>
        <position position="55"/>
    </location>
</feature>
<dbReference type="PANTHER" id="PTHR48111:SF40">
    <property type="entry name" value="PHOSPHATE REGULON TRANSCRIPTIONAL REGULATORY PROTEIN PHOB"/>
    <property type="match status" value="1"/>
</dbReference>
<dbReference type="RefSeq" id="WP_068960897.1">
    <property type="nucleotide sequence ID" value="NZ_CAJTAP010000013.1"/>
</dbReference>
<dbReference type="EMBL" id="CP015402">
    <property type="protein sequence ID" value="ANU63588.1"/>
    <property type="molecule type" value="Genomic_DNA"/>
</dbReference>
<reference evidence="8" key="2">
    <citation type="submission" date="2017-04" db="EMBL/GenBank/DDBJ databases">
        <title>Complete Genome Sequences of Twelve Strains of a Stable Defined Moderately Diverse Mouse Microbiota 2 (sDMDMm2).</title>
        <authorList>
            <person name="Uchimura Y."/>
            <person name="Wyss M."/>
            <person name="Brugiroux S."/>
            <person name="Limenitakis J.P."/>
            <person name="Stecher B."/>
            <person name="McCoy K.D."/>
            <person name="Macpherson A.J."/>
        </authorList>
    </citation>
    <scope>NUCLEOTIDE SEQUENCE</scope>
    <source>
        <strain evidence="8">YL27</strain>
    </source>
</reference>
<dbReference type="GO" id="GO:0000156">
    <property type="term" value="F:phosphorelay response regulator activity"/>
    <property type="evidence" value="ECO:0007669"/>
    <property type="project" value="TreeGrafter"/>
</dbReference>
<dbReference type="SMART" id="SM00862">
    <property type="entry name" value="Trans_reg_C"/>
    <property type="match status" value="1"/>
</dbReference>
<dbReference type="OrthoDB" id="9790442at2"/>
<feature type="domain" description="OmpR/PhoB-type" evidence="7">
    <location>
        <begin position="131"/>
        <end position="228"/>
    </location>
</feature>
<dbReference type="InterPro" id="IPR039420">
    <property type="entry name" value="WalR-like"/>
</dbReference>
<dbReference type="InterPro" id="IPR001867">
    <property type="entry name" value="OmpR/PhoB-type_DNA-bd"/>
</dbReference>
<dbReference type="PROSITE" id="PS50110">
    <property type="entry name" value="RESPONSE_REGULATORY"/>
    <property type="match status" value="1"/>
</dbReference>
<dbReference type="PROSITE" id="PS51755">
    <property type="entry name" value="OMPR_PHOB"/>
    <property type="match status" value="1"/>
</dbReference>
<dbReference type="CDD" id="cd00383">
    <property type="entry name" value="trans_reg_C"/>
    <property type="match status" value="1"/>
</dbReference>
<evidence type="ECO:0000313" key="11">
    <source>
        <dbReference type="Proteomes" id="UP000306630"/>
    </source>
</evidence>
<dbReference type="GO" id="GO:0006355">
    <property type="term" value="P:regulation of DNA-templated transcription"/>
    <property type="evidence" value="ECO:0007669"/>
    <property type="project" value="InterPro"/>
</dbReference>
<dbReference type="Gene3D" id="3.40.50.2300">
    <property type="match status" value="1"/>
</dbReference>
<dbReference type="Pfam" id="PF00072">
    <property type="entry name" value="Response_reg"/>
    <property type="match status" value="1"/>
</dbReference>
<accession>A0A1B1S9W7</accession>
<dbReference type="GO" id="GO:0000976">
    <property type="term" value="F:transcription cis-regulatory region binding"/>
    <property type="evidence" value="ECO:0007669"/>
    <property type="project" value="TreeGrafter"/>
</dbReference>
<dbReference type="PANTHER" id="PTHR48111">
    <property type="entry name" value="REGULATOR OF RPOS"/>
    <property type="match status" value="1"/>
</dbReference>
<dbReference type="InterPro" id="IPR036388">
    <property type="entry name" value="WH-like_DNA-bd_sf"/>
</dbReference>
<evidence type="ECO:0000256" key="3">
    <source>
        <dbReference type="ARBA" id="ARBA00023125"/>
    </source>
</evidence>
<reference evidence="10" key="1">
    <citation type="submission" date="2016-04" db="EMBL/GenBank/DDBJ databases">
        <title>Complete Genome Sequences of Twelve Strains of a Stable Defined Moderately Diverse Mouse Microbiota 2 (sDMDMm2).</title>
        <authorList>
            <person name="Uchimura Y."/>
            <person name="Wyss M."/>
            <person name="Brugiroux S."/>
            <person name="Limenitakis J.P."/>
            <person name="Stecher B."/>
            <person name="McCoy K.D."/>
            <person name="Macpherson A.J."/>
        </authorList>
    </citation>
    <scope>NUCLEOTIDE SEQUENCE [LARGE SCALE GENOMIC DNA]</scope>
    <source>
        <strain evidence="10">YL27</strain>
    </source>
</reference>